<dbReference type="GO" id="GO:1990904">
    <property type="term" value="C:ribonucleoprotein complex"/>
    <property type="evidence" value="ECO:0007669"/>
    <property type="project" value="UniProtKB-KW"/>
</dbReference>
<evidence type="ECO:0000313" key="6">
    <source>
        <dbReference type="EMBL" id="KAJ1135472.1"/>
    </source>
</evidence>
<keyword evidence="7" id="KW-1185">Reference proteome</keyword>
<keyword evidence="3" id="KW-0687">Ribonucleoprotein</keyword>
<proteinExistence type="inferred from homology"/>
<reference evidence="6" key="1">
    <citation type="journal article" date="2022" name="bioRxiv">
        <title>Sequencing and chromosome-scale assembly of the giantPleurodeles waltlgenome.</title>
        <authorList>
            <person name="Brown T."/>
            <person name="Elewa A."/>
            <person name="Iarovenko S."/>
            <person name="Subramanian E."/>
            <person name="Araus A.J."/>
            <person name="Petzold A."/>
            <person name="Susuki M."/>
            <person name="Suzuki K.-i.T."/>
            <person name="Hayashi T."/>
            <person name="Toyoda A."/>
            <person name="Oliveira C."/>
            <person name="Osipova E."/>
            <person name="Leigh N.D."/>
            <person name="Simon A."/>
            <person name="Yun M.H."/>
        </authorList>
    </citation>
    <scope>NUCLEOTIDE SEQUENCE</scope>
    <source>
        <strain evidence="6">20211129_DDA</strain>
        <tissue evidence="6">Liver</tissue>
    </source>
</reference>
<evidence type="ECO:0000256" key="3">
    <source>
        <dbReference type="ARBA" id="ARBA00023274"/>
    </source>
</evidence>
<evidence type="ECO:0000256" key="5">
    <source>
        <dbReference type="ARBA" id="ARBA00035716"/>
    </source>
</evidence>
<dbReference type="EMBL" id="JANPWB010000010">
    <property type="protein sequence ID" value="KAJ1135472.1"/>
    <property type="molecule type" value="Genomic_DNA"/>
</dbReference>
<evidence type="ECO:0000256" key="2">
    <source>
        <dbReference type="ARBA" id="ARBA00022980"/>
    </source>
</evidence>
<dbReference type="SUPFAM" id="SSF160369">
    <property type="entry name" value="Ribosomal protein L10-like"/>
    <property type="match status" value="1"/>
</dbReference>
<evidence type="ECO:0000313" key="7">
    <source>
        <dbReference type="Proteomes" id="UP001066276"/>
    </source>
</evidence>
<comment type="similarity">
    <text evidence="1">Belongs to the universal ribosomal protein uL10 family.</text>
</comment>
<dbReference type="AlphaFoldDB" id="A0AAV7Q7F4"/>
<gene>
    <name evidence="6" type="ORF">NDU88_001911</name>
</gene>
<dbReference type="PANTHER" id="PTHR11560">
    <property type="entry name" value="39S RIBOSOMAL PROTEIN L10, MITOCHONDRIAL"/>
    <property type="match status" value="1"/>
</dbReference>
<dbReference type="InterPro" id="IPR043141">
    <property type="entry name" value="Ribosomal_uL10-like_sf"/>
</dbReference>
<dbReference type="Proteomes" id="UP001066276">
    <property type="component" value="Chromosome 6"/>
</dbReference>
<dbReference type="Pfam" id="PF00466">
    <property type="entry name" value="Ribosomal_L10"/>
    <property type="match status" value="1"/>
</dbReference>
<organism evidence="6 7">
    <name type="scientific">Pleurodeles waltl</name>
    <name type="common">Iberian ribbed newt</name>
    <dbReference type="NCBI Taxonomy" id="8319"/>
    <lineage>
        <taxon>Eukaryota</taxon>
        <taxon>Metazoa</taxon>
        <taxon>Chordata</taxon>
        <taxon>Craniata</taxon>
        <taxon>Vertebrata</taxon>
        <taxon>Euteleostomi</taxon>
        <taxon>Amphibia</taxon>
        <taxon>Batrachia</taxon>
        <taxon>Caudata</taxon>
        <taxon>Salamandroidea</taxon>
        <taxon>Salamandridae</taxon>
        <taxon>Pleurodelinae</taxon>
        <taxon>Pleurodeles</taxon>
    </lineage>
</organism>
<dbReference type="InterPro" id="IPR047865">
    <property type="entry name" value="Ribosomal_uL10_bac_type"/>
</dbReference>
<dbReference type="InterPro" id="IPR001790">
    <property type="entry name" value="Ribosomal_uL10"/>
</dbReference>
<dbReference type="Gene3D" id="3.30.70.1730">
    <property type="match status" value="1"/>
</dbReference>
<keyword evidence="2" id="KW-0689">Ribosomal protein</keyword>
<sequence>MAALLGLQRGIIWRSGCFPTVQSVRHGSKAVTRHRKAMHFERQKLMALTRYIPPKPAVPERCIVPRRKPFDEEKDSLLAQILRRQLEAVFQENKMIAVFQNCAIGGEDMLRLKHRLLKHNIHIKTFPNQIIKLTLANSPYKNLLPLFIGHTFLMVSQEVKAKEMLNMVRNTPQVQLLGACIENTLLSKQGVINCSRLPSATVLQGEVVSSLTLMTSQTCALLQRTPMHLVCLLQQYVKQQSDPAVQAEDQSQTLAS</sequence>
<comment type="caution">
    <text evidence="6">The sequence shown here is derived from an EMBL/GenBank/DDBJ whole genome shotgun (WGS) entry which is preliminary data.</text>
</comment>
<name>A0AAV7Q7F4_PLEWA</name>
<accession>A0AAV7Q7F4</accession>
<dbReference type="GO" id="GO:0005840">
    <property type="term" value="C:ribosome"/>
    <property type="evidence" value="ECO:0007669"/>
    <property type="project" value="UniProtKB-KW"/>
</dbReference>
<evidence type="ECO:0000256" key="1">
    <source>
        <dbReference type="ARBA" id="ARBA00008889"/>
    </source>
</evidence>
<protein>
    <recommendedName>
        <fullName evidence="4">Large ribosomal subunit protein uL10m</fullName>
    </recommendedName>
    <alternativeName>
        <fullName evidence="5">39S ribosomal protein L10, mitochondrial</fullName>
    </alternativeName>
</protein>
<evidence type="ECO:0000256" key="4">
    <source>
        <dbReference type="ARBA" id="ARBA00035707"/>
    </source>
</evidence>